<dbReference type="Proteomes" id="UP000007993">
    <property type="component" value="Unassembled WGS sequence"/>
</dbReference>
<proteinExistence type="predicted"/>
<name>K5D8X3_RHOBT</name>
<reference evidence="1 2" key="1">
    <citation type="journal article" date="2013" name="Mar. Genomics">
        <title>Expression of sulfatases in Rhodopirellula baltica and the diversity of sulfatases in the genus Rhodopirellula.</title>
        <authorList>
            <person name="Wegner C.E."/>
            <person name="Richter-Heitmann T."/>
            <person name="Klindworth A."/>
            <person name="Klockow C."/>
            <person name="Richter M."/>
            <person name="Achstetter T."/>
            <person name="Glockner F.O."/>
            <person name="Harder J."/>
        </authorList>
    </citation>
    <scope>NUCLEOTIDE SEQUENCE [LARGE SCALE GENOMIC DNA]</scope>
    <source>
        <strain evidence="1 2">SH28</strain>
    </source>
</reference>
<evidence type="ECO:0000313" key="1">
    <source>
        <dbReference type="EMBL" id="EKJ99228.1"/>
    </source>
</evidence>
<dbReference type="AlphaFoldDB" id="K5D8X3"/>
<sequence length="50" mass="5945">MTTTHPFVKFIVENFKISTFLRRTFLGHRVGPSAQTERWPIVFAYHLLPR</sequence>
<comment type="caution">
    <text evidence="1">The sequence shown here is derived from an EMBL/GenBank/DDBJ whole genome shotgun (WGS) entry which is preliminary data.</text>
</comment>
<evidence type="ECO:0000313" key="2">
    <source>
        <dbReference type="Proteomes" id="UP000007993"/>
    </source>
</evidence>
<dbReference type="PATRIC" id="fig|993517.3.peg.5852"/>
<protein>
    <submittedName>
        <fullName evidence="1">Uncharacterized protein</fullName>
    </submittedName>
</protein>
<dbReference type="EMBL" id="AMCW01000152">
    <property type="protein sequence ID" value="EKJ99228.1"/>
    <property type="molecule type" value="Genomic_DNA"/>
</dbReference>
<organism evidence="1 2">
    <name type="scientific">Rhodopirellula baltica SH28</name>
    <dbReference type="NCBI Taxonomy" id="993517"/>
    <lineage>
        <taxon>Bacteria</taxon>
        <taxon>Pseudomonadati</taxon>
        <taxon>Planctomycetota</taxon>
        <taxon>Planctomycetia</taxon>
        <taxon>Pirellulales</taxon>
        <taxon>Pirellulaceae</taxon>
        <taxon>Rhodopirellula</taxon>
    </lineage>
</organism>
<gene>
    <name evidence="1" type="ORF">RBSH_05404</name>
</gene>
<accession>K5D8X3</accession>